<keyword evidence="3" id="KW-1185">Reference proteome</keyword>
<gene>
    <name evidence="2" type="ORF">DCAF_LOCUS12438</name>
</gene>
<proteinExistence type="predicted"/>
<comment type="caution">
    <text evidence="2">The sequence shown here is derived from an EMBL/GenBank/DDBJ whole genome shotgun (WGS) entry which is preliminary data.</text>
</comment>
<evidence type="ECO:0000313" key="2">
    <source>
        <dbReference type="EMBL" id="CAK7337404.1"/>
    </source>
</evidence>
<organism evidence="2 3">
    <name type="scientific">Dovyalis caffra</name>
    <dbReference type="NCBI Taxonomy" id="77055"/>
    <lineage>
        <taxon>Eukaryota</taxon>
        <taxon>Viridiplantae</taxon>
        <taxon>Streptophyta</taxon>
        <taxon>Embryophyta</taxon>
        <taxon>Tracheophyta</taxon>
        <taxon>Spermatophyta</taxon>
        <taxon>Magnoliopsida</taxon>
        <taxon>eudicotyledons</taxon>
        <taxon>Gunneridae</taxon>
        <taxon>Pentapetalae</taxon>
        <taxon>rosids</taxon>
        <taxon>fabids</taxon>
        <taxon>Malpighiales</taxon>
        <taxon>Salicaceae</taxon>
        <taxon>Flacourtieae</taxon>
        <taxon>Dovyalis</taxon>
    </lineage>
</organism>
<protein>
    <submittedName>
        <fullName evidence="2">Uncharacterized protein</fullName>
    </submittedName>
</protein>
<dbReference type="EMBL" id="CAWUPB010001087">
    <property type="protein sequence ID" value="CAK7337404.1"/>
    <property type="molecule type" value="Genomic_DNA"/>
</dbReference>
<reference evidence="2 3" key="1">
    <citation type="submission" date="2024-01" db="EMBL/GenBank/DDBJ databases">
        <authorList>
            <person name="Waweru B."/>
        </authorList>
    </citation>
    <scope>NUCLEOTIDE SEQUENCE [LARGE SCALE GENOMIC DNA]</scope>
</reference>
<feature type="compositionally biased region" description="Basic and acidic residues" evidence="1">
    <location>
        <begin position="1"/>
        <end position="17"/>
    </location>
</feature>
<feature type="region of interest" description="Disordered" evidence="1">
    <location>
        <begin position="1"/>
        <end position="30"/>
    </location>
</feature>
<accession>A0AAV1RQ73</accession>
<dbReference type="Proteomes" id="UP001314170">
    <property type="component" value="Unassembled WGS sequence"/>
</dbReference>
<sequence>MNMVKHIRDSVRIHATEGEASDFSPHDDRDHSLETLHHEELRVSNEDINALAVVVVSYKANVGYTDKTQDLLIEGNKKPEEASTGKANLGNVSTLEQCNEEVRIPQQVHNNGTDDALVENISLIW</sequence>
<evidence type="ECO:0000256" key="1">
    <source>
        <dbReference type="SAM" id="MobiDB-lite"/>
    </source>
</evidence>
<dbReference type="AlphaFoldDB" id="A0AAV1RQ73"/>
<evidence type="ECO:0000313" key="3">
    <source>
        <dbReference type="Proteomes" id="UP001314170"/>
    </source>
</evidence>
<name>A0AAV1RQ73_9ROSI</name>